<dbReference type="NCBIfam" id="NF005940">
    <property type="entry name" value="PRK07986.1"/>
    <property type="match status" value="1"/>
</dbReference>
<proteinExistence type="inferred from homology"/>
<accession>A0ABV8VA89</accession>
<keyword evidence="3 9" id="KW-0032">Aminotransferase</keyword>
<reference evidence="11" key="1">
    <citation type="journal article" date="2019" name="Int. J. Syst. Evol. Microbiol.">
        <title>The Global Catalogue of Microorganisms (GCM) 10K type strain sequencing project: providing services to taxonomists for standard genome sequencing and annotation.</title>
        <authorList>
            <consortium name="The Broad Institute Genomics Platform"/>
            <consortium name="The Broad Institute Genome Sequencing Center for Infectious Disease"/>
            <person name="Wu L."/>
            <person name="Ma J."/>
        </authorList>
    </citation>
    <scope>NUCLEOTIDE SEQUENCE [LARGE SCALE GENOMIC DNA]</scope>
    <source>
        <strain evidence="11">CECT 8570</strain>
    </source>
</reference>
<feature type="binding site" evidence="9">
    <location>
        <position position="146"/>
    </location>
    <ligand>
        <name>substrate</name>
    </ligand>
</feature>
<feature type="binding site" evidence="9">
    <location>
        <position position="309"/>
    </location>
    <ligand>
        <name>substrate</name>
    </ligand>
</feature>
<keyword evidence="5 9" id="KW-0949">S-adenosyl-L-methionine</keyword>
<dbReference type="Proteomes" id="UP001595840">
    <property type="component" value="Unassembled WGS sequence"/>
</dbReference>
<evidence type="ECO:0000256" key="2">
    <source>
        <dbReference type="ARBA" id="ARBA00005063"/>
    </source>
</evidence>
<sequence>MDHDALLTADRQFLWHPYSSFNNPPPVYLVERAEGSSLQLADGRVLIDGMSSWWCVLHGYNHPVLNQAVKDQVDKMSHVMFGGLTHEPAIELAKTLVRITPAGLNKVFLADSGSVAVEVALKMALQYWRSLGQPNKTRMLTLRNGYHGDTFGAMSVCDPVNGMHHLFSEVMPSHLFAPSPACGFTEPCTDENIAAFKQLIEDHSNTLAAVILEPIVQGAGGMKFYSPDYLRRVKALCQANDVLLIADEIATGFGRTGKLFACEHANISPDILCLGKSLTGGYMTLAATLCNDKVATGICNGEAGVFMHGPTFMGNPLACAAANASLKLLLEQDWQARVSEIEQQLKKELAPCQSYASVADVRVLGNIGVVEMTDTVVMAEIQKAFMALGVWIRPFGNIVYIMPPLIITELELRKLTSAICRVLADGEKYLGSALFSNG</sequence>
<evidence type="ECO:0000256" key="6">
    <source>
        <dbReference type="ARBA" id="ARBA00022756"/>
    </source>
</evidence>
<dbReference type="EMBL" id="JBHSCX010000021">
    <property type="protein sequence ID" value="MFC4364067.1"/>
    <property type="molecule type" value="Genomic_DNA"/>
</dbReference>
<dbReference type="Gene3D" id="3.40.640.10">
    <property type="entry name" value="Type I PLP-dependent aspartate aminotransferase-like (Major domain)"/>
    <property type="match status" value="1"/>
</dbReference>
<feature type="binding site" evidence="9">
    <location>
        <begin position="113"/>
        <end position="114"/>
    </location>
    <ligand>
        <name>pyridoxal 5'-phosphate</name>
        <dbReference type="ChEBI" id="CHEBI:597326"/>
    </ligand>
</feature>
<comment type="catalytic activity">
    <reaction evidence="8 9">
        <text>(8S)-8-amino-7-oxononanoate + S-adenosyl-L-methionine = S-adenosyl-4-methylsulfanyl-2-oxobutanoate + (7R,8S)-7,8-diammoniononanoate</text>
        <dbReference type="Rhea" id="RHEA:16861"/>
        <dbReference type="ChEBI" id="CHEBI:16490"/>
        <dbReference type="ChEBI" id="CHEBI:59789"/>
        <dbReference type="ChEBI" id="CHEBI:149468"/>
        <dbReference type="ChEBI" id="CHEBI:149469"/>
        <dbReference type="EC" id="2.6.1.62"/>
    </reaction>
</comment>
<dbReference type="InterPro" id="IPR005815">
    <property type="entry name" value="BioA"/>
</dbReference>
<dbReference type="EC" id="2.6.1.62" evidence="9"/>
<keyword evidence="7 9" id="KW-0663">Pyridoxal phosphate</keyword>
<evidence type="ECO:0000256" key="4">
    <source>
        <dbReference type="ARBA" id="ARBA00022679"/>
    </source>
</evidence>
<keyword evidence="6 9" id="KW-0093">Biotin biosynthesis</keyword>
<evidence type="ECO:0000256" key="7">
    <source>
        <dbReference type="ARBA" id="ARBA00022898"/>
    </source>
</evidence>
<evidence type="ECO:0000313" key="11">
    <source>
        <dbReference type="Proteomes" id="UP001595840"/>
    </source>
</evidence>
<dbReference type="SUPFAM" id="SSF53383">
    <property type="entry name" value="PLP-dependent transferases"/>
    <property type="match status" value="1"/>
</dbReference>
<feature type="modified residue" description="N6-(pyridoxal phosphate)lysine" evidence="9">
    <location>
        <position position="276"/>
    </location>
</feature>
<feature type="binding site" evidence="9">
    <location>
        <position position="393"/>
    </location>
    <ligand>
        <name>substrate</name>
    </ligand>
</feature>
<dbReference type="PIRSF" id="PIRSF000521">
    <property type="entry name" value="Transaminase_4ab_Lys_Orn"/>
    <property type="match status" value="1"/>
</dbReference>
<evidence type="ECO:0000256" key="9">
    <source>
        <dbReference type="HAMAP-Rule" id="MF_00834"/>
    </source>
</evidence>
<feature type="binding site" evidence="9">
    <location>
        <position position="247"/>
    </location>
    <ligand>
        <name>pyridoxal 5'-phosphate</name>
        <dbReference type="ChEBI" id="CHEBI:597326"/>
    </ligand>
</feature>
<dbReference type="PANTHER" id="PTHR42684:SF17">
    <property type="entry name" value="ADENOSYLMETHIONINE-8-AMINO-7-OXONONANOATE AMINOTRANSFERASE"/>
    <property type="match status" value="1"/>
</dbReference>
<dbReference type="GO" id="GO:0004015">
    <property type="term" value="F:adenosylmethionine-8-amino-7-oxononanoate transaminase activity"/>
    <property type="evidence" value="ECO:0007669"/>
    <property type="project" value="UniProtKB-EC"/>
</dbReference>
<dbReference type="HAMAP" id="MF_00834">
    <property type="entry name" value="BioA"/>
    <property type="match status" value="1"/>
</dbReference>
<gene>
    <name evidence="9 10" type="primary">bioA</name>
    <name evidence="10" type="ORF">ACFOX3_17255</name>
</gene>
<dbReference type="Pfam" id="PF00202">
    <property type="entry name" value="Aminotran_3"/>
    <property type="match status" value="1"/>
</dbReference>
<evidence type="ECO:0000313" key="10">
    <source>
        <dbReference type="EMBL" id="MFC4364067.1"/>
    </source>
</evidence>
<feature type="site" description="Participates in the substrate recognition with KAPA and in a stacking interaction with the adenine ring of SAM" evidence="9">
    <location>
        <position position="18"/>
    </location>
</feature>
<dbReference type="CDD" id="cd00610">
    <property type="entry name" value="OAT_like"/>
    <property type="match status" value="1"/>
</dbReference>
<comment type="similarity">
    <text evidence="9">Belongs to the class-III pyridoxal-phosphate-dependent aminotransferase family. BioA subfamily.</text>
</comment>
<dbReference type="Gene3D" id="3.90.1150.10">
    <property type="entry name" value="Aspartate Aminotransferase, domain 1"/>
    <property type="match status" value="1"/>
</dbReference>
<dbReference type="PANTHER" id="PTHR42684">
    <property type="entry name" value="ADENOSYLMETHIONINE-8-AMINO-7-OXONONANOATE AMINOTRANSFERASE"/>
    <property type="match status" value="1"/>
</dbReference>
<keyword evidence="9" id="KW-0963">Cytoplasm</keyword>
<dbReference type="RefSeq" id="WP_380736572.1">
    <property type="nucleotide sequence ID" value="NZ_JAUFQG010000004.1"/>
</dbReference>
<dbReference type="InterPro" id="IPR015421">
    <property type="entry name" value="PyrdxlP-dep_Trfase_major"/>
</dbReference>
<feature type="binding site" evidence="9">
    <location>
        <position position="53"/>
    </location>
    <ligand>
        <name>substrate</name>
    </ligand>
</feature>
<feature type="binding site" evidence="9">
    <location>
        <position position="276"/>
    </location>
    <ligand>
        <name>substrate</name>
    </ligand>
</feature>
<comment type="subcellular location">
    <subcellularLocation>
        <location evidence="9">Cytoplasm</location>
    </subcellularLocation>
</comment>
<dbReference type="InterPro" id="IPR005814">
    <property type="entry name" value="Aminotrans_3"/>
</dbReference>
<comment type="subunit">
    <text evidence="9">Homodimer.</text>
</comment>
<dbReference type="NCBIfam" id="TIGR00508">
    <property type="entry name" value="bioA"/>
    <property type="match status" value="1"/>
</dbReference>
<dbReference type="NCBIfam" id="NF004624">
    <property type="entry name" value="PRK05964.1"/>
    <property type="match status" value="1"/>
</dbReference>
<dbReference type="PROSITE" id="PS00600">
    <property type="entry name" value="AA_TRANSFER_CLASS_3"/>
    <property type="match status" value="1"/>
</dbReference>
<comment type="function">
    <text evidence="9">Catalyzes the transfer of the alpha-amino group from S-adenosyl-L-methionine (SAM) to 7-keto-8-aminopelargonic acid (KAPA) to form 7,8-diaminopelargonic acid (DAPA). It is the only aminotransferase known to utilize SAM as an amino donor.</text>
</comment>
<evidence type="ECO:0000256" key="8">
    <source>
        <dbReference type="ARBA" id="ARBA00048449"/>
    </source>
</evidence>
<comment type="caution">
    <text evidence="10">The sequence shown here is derived from an EMBL/GenBank/DDBJ whole genome shotgun (WGS) entry which is preliminary data.</text>
</comment>
<protein>
    <recommendedName>
        <fullName evidence="9">Adenosylmethionine-8-amino-7-oxononanoate aminotransferase</fullName>
        <ecNumber evidence="9">2.6.1.62</ecNumber>
    </recommendedName>
    <alternativeName>
        <fullName evidence="9">7,8-diamino-pelargonic acid aminotransferase</fullName>
        <shortName evidence="9">DAPA AT</shortName>
        <shortName evidence="9">DAPA aminotransferase</shortName>
    </alternativeName>
    <alternativeName>
        <fullName evidence="9">7,8-diaminononanoate synthase</fullName>
        <shortName evidence="9">DANS</shortName>
    </alternativeName>
    <alternativeName>
        <fullName evidence="9">Diaminopelargonic acid synthase</fullName>
    </alternativeName>
</protein>
<evidence type="ECO:0000256" key="1">
    <source>
        <dbReference type="ARBA" id="ARBA00001933"/>
    </source>
</evidence>
<feature type="binding site" evidence="9">
    <location>
        <begin position="310"/>
        <end position="311"/>
    </location>
    <ligand>
        <name>pyridoxal 5'-phosphate</name>
        <dbReference type="ChEBI" id="CHEBI:597326"/>
    </ligand>
</feature>
<evidence type="ECO:0000256" key="5">
    <source>
        <dbReference type="ARBA" id="ARBA00022691"/>
    </source>
</evidence>
<evidence type="ECO:0000256" key="3">
    <source>
        <dbReference type="ARBA" id="ARBA00022576"/>
    </source>
</evidence>
<name>A0ABV8VA89_9GAMM</name>
<comment type="cofactor">
    <cofactor evidence="1 9">
        <name>pyridoxal 5'-phosphate</name>
        <dbReference type="ChEBI" id="CHEBI:597326"/>
    </cofactor>
</comment>
<dbReference type="InterPro" id="IPR049704">
    <property type="entry name" value="Aminotrans_3_PPA_site"/>
</dbReference>
<comment type="pathway">
    <text evidence="2 9">Cofactor biosynthesis; biotin biosynthesis; 7,8-diaminononanoate from 8-amino-7-oxononanoate (SAM route): step 1/1.</text>
</comment>
<dbReference type="InterPro" id="IPR015424">
    <property type="entry name" value="PyrdxlP-dep_Trfase"/>
</dbReference>
<dbReference type="InterPro" id="IPR015422">
    <property type="entry name" value="PyrdxlP-dep_Trfase_small"/>
</dbReference>
<organism evidence="10 11">
    <name type="scientific">Simiduia curdlanivorans</name>
    <dbReference type="NCBI Taxonomy" id="1492769"/>
    <lineage>
        <taxon>Bacteria</taxon>
        <taxon>Pseudomonadati</taxon>
        <taxon>Pseudomonadota</taxon>
        <taxon>Gammaproteobacteria</taxon>
        <taxon>Cellvibrionales</taxon>
        <taxon>Cellvibrionaceae</taxon>
        <taxon>Simiduia</taxon>
    </lineage>
</organism>
<keyword evidence="4 9" id="KW-0808">Transferase</keyword>
<keyword evidence="11" id="KW-1185">Reference proteome</keyword>